<feature type="transmembrane region" description="Helical" evidence="1">
    <location>
        <begin position="73"/>
        <end position="89"/>
    </location>
</feature>
<feature type="transmembrane region" description="Helical" evidence="1">
    <location>
        <begin position="95"/>
        <end position="113"/>
    </location>
</feature>
<keyword evidence="1" id="KW-1133">Transmembrane helix</keyword>
<evidence type="ECO:0000313" key="2">
    <source>
        <dbReference type="EMBL" id="TWT78249.1"/>
    </source>
</evidence>
<organism evidence="2 3">
    <name type="scientific">Posidoniimonas polymericola</name>
    <dbReference type="NCBI Taxonomy" id="2528002"/>
    <lineage>
        <taxon>Bacteria</taxon>
        <taxon>Pseudomonadati</taxon>
        <taxon>Planctomycetota</taxon>
        <taxon>Planctomycetia</taxon>
        <taxon>Pirellulales</taxon>
        <taxon>Lacipirellulaceae</taxon>
        <taxon>Posidoniimonas</taxon>
    </lineage>
</organism>
<sequence length="132" mass="14548">MSAPPNRMPSQSLQQHSARRIWIDMAVLQVSILWLAGWAPRTPLLLSLSAMTGVVYLLWSWNLTGPRRHRNARILLGLSVIAPVLPLLVDPTFAFPMALVQSPLLVVAGYCAMKTNHIVTASGPRAAWSQRS</sequence>
<reference evidence="2 3" key="1">
    <citation type="submission" date="2019-02" db="EMBL/GenBank/DDBJ databases">
        <title>Deep-cultivation of Planctomycetes and their phenomic and genomic characterization uncovers novel biology.</title>
        <authorList>
            <person name="Wiegand S."/>
            <person name="Jogler M."/>
            <person name="Boedeker C."/>
            <person name="Pinto D."/>
            <person name="Vollmers J."/>
            <person name="Rivas-Marin E."/>
            <person name="Kohn T."/>
            <person name="Peeters S.H."/>
            <person name="Heuer A."/>
            <person name="Rast P."/>
            <person name="Oberbeckmann S."/>
            <person name="Bunk B."/>
            <person name="Jeske O."/>
            <person name="Meyerdierks A."/>
            <person name="Storesund J.E."/>
            <person name="Kallscheuer N."/>
            <person name="Luecker S."/>
            <person name="Lage O.M."/>
            <person name="Pohl T."/>
            <person name="Merkel B.J."/>
            <person name="Hornburger P."/>
            <person name="Mueller R.-W."/>
            <person name="Bruemmer F."/>
            <person name="Labrenz M."/>
            <person name="Spormann A.M."/>
            <person name="Op Den Camp H."/>
            <person name="Overmann J."/>
            <person name="Amann R."/>
            <person name="Jetten M.S.M."/>
            <person name="Mascher T."/>
            <person name="Medema M.H."/>
            <person name="Devos D.P."/>
            <person name="Kaster A.-K."/>
            <person name="Ovreas L."/>
            <person name="Rohde M."/>
            <person name="Galperin M.Y."/>
            <person name="Jogler C."/>
        </authorList>
    </citation>
    <scope>NUCLEOTIDE SEQUENCE [LARGE SCALE GENOMIC DNA]</scope>
    <source>
        <strain evidence="2 3">Pla123a</strain>
    </source>
</reference>
<comment type="caution">
    <text evidence="2">The sequence shown here is derived from an EMBL/GenBank/DDBJ whole genome shotgun (WGS) entry which is preliminary data.</text>
</comment>
<evidence type="ECO:0000313" key="3">
    <source>
        <dbReference type="Proteomes" id="UP000318478"/>
    </source>
</evidence>
<protein>
    <submittedName>
        <fullName evidence="2">Uncharacterized protein</fullName>
    </submittedName>
</protein>
<gene>
    <name evidence="2" type="ORF">Pla123a_10400</name>
</gene>
<feature type="transmembrane region" description="Helical" evidence="1">
    <location>
        <begin position="21"/>
        <end position="38"/>
    </location>
</feature>
<dbReference type="Proteomes" id="UP000318478">
    <property type="component" value="Unassembled WGS sequence"/>
</dbReference>
<dbReference type="AlphaFoldDB" id="A0A5C5YTE1"/>
<keyword evidence="1" id="KW-0472">Membrane</keyword>
<keyword evidence="3" id="KW-1185">Reference proteome</keyword>
<proteinExistence type="predicted"/>
<feature type="transmembrane region" description="Helical" evidence="1">
    <location>
        <begin position="44"/>
        <end position="61"/>
    </location>
</feature>
<evidence type="ECO:0000256" key="1">
    <source>
        <dbReference type="SAM" id="Phobius"/>
    </source>
</evidence>
<accession>A0A5C5YTE1</accession>
<name>A0A5C5YTE1_9BACT</name>
<dbReference type="EMBL" id="SJPO01000002">
    <property type="protein sequence ID" value="TWT78249.1"/>
    <property type="molecule type" value="Genomic_DNA"/>
</dbReference>
<keyword evidence="1" id="KW-0812">Transmembrane</keyword>